<dbReference type="Pfam" id="PF00249">
    <property type="entry name" value="Myb_DNA-binding"/>
    <property type="match status" value="1"/>
</dbReference>
<comment type="caution">
    <text evidence="6">The sequence shown here is derived from an EMBL/GenBank/DDBJ whole genome shotgun (WGS) entry which is preliminary data.</text>
</comment>
<sequence length="528" mass="59273">MDEDIVRWVLEFLLRQPIDDRILESLLSALPVPNSDSRLKKTLLLRRIESEASNGSVSEKILESLEIIEELDHREGKAASESMKEAYCMVAVDCTVRFLQENVEKNGKYFEAVKRIWGNKVTQMEKLGDNAGGLVSETLLRWRDEIEGAIWDSNVRDKILMRNTMNAALKAVRAYLSEAWKGMGSSFLELAAQAMSKMGNDGQVAVGEDIVGVQFGERVENPVNACRRLADIDNTRLDHGSIGGIEGGGHQGLTVNEPAESETEAQKGKCQLRRKHAALHGRRFKSVVGRSRGVKVTNTCEVDKDMCMDMNHLLPTPEVNRLQEALKSSSMELHNAVSDPLLDALCIAETVSSGMERDRGKNAAAVVNPSRIEVQVSTAPSKNAAVYSWKKEYTVNEIEGTKDNFHGKHGGYLNCSARVSLMDRNPTAHTFSWDDSIENTRRSPNRPQVPSPNRDTVGPLKDNQHAEFMRRKKRKRWSPVEEDTLRTGVQKYGKGSWKLILNAYLNVFAERTEVDLKDKWRNMTRYSG</sequence>
<dbReference type="PROSITE" id="PS51294">
    <property type="entry name" value="HTH_MYB"/>
    <property type="match status" value="1"/>
</dbReference>
<dbReference type="PANTHER" id="PTHR46993">
    <property type="entry name" value="MYB TRANSCRIPTION FACTOR"/>
    <property type="match status" value="1"/>
</dbReference>
<dbReference type="PROSITE" id="PS50090">
    <property type="entry name" value="MYB_LIKE"/>
    <property type="match status" value="1"/>
</dbReference>
<feature type="domain" description="Myb-like" evidence="4">
    <location>
        <begin position="469"/>
        <end position="524"/>
    </location>
</feature>
<dbReference type="InterPro" id="IPR001005">
    <property type="entry name" value="SANT/Myb"/>
</dbReference>
<dbReference type="Proteomes" id="UP001279734">
    <property type="component" value="Unassembled WGS sequence"/>
</dbReference>
<evidence type="ECO:0000313" key="7">
    <source>
        <dbReference type="Proteomes" id="UP001279734"/>
    </source>
</evidence>
<dbReference type="AlphaFoldDB" id="A0AAD3P7T4"/>
<dbReference type="SMART" id="SM00717">
    <property type="entry name" value="SANT"/>
    <property type="match status" value="1"/>
</dbReference>
<gene>
    <name evidence="6" type="ORF">Nepgr_001787</name>
</gene>
<dbReference type="EMBL" id="BSYO01000001">
    <property type="protein sequence ID" value="GMG99947.1"/>
    <property type="molecule type" value="Genomic_DNA"/>
</dbReference>
<evidence type="ECO:0000259" key="4">
    <source>
        <dbReference type="PROSITE" id="PS50090"/>
    </source>
</evidence>
<evidence type="ECO:0000256" key="3">
    <source>
        <dbReference type="SAM" id="MobiDB-lite"/>
    </source>
</evidence>
<organism evidence="6 7">
    <name type="scientific">Nepenthes gracilis</name>
    <name type="common">Slender pitcher plant</name>
    <dbReference type="NCBI Taxonomy" id="150966"/>
    <lineage>
        <taxon>Eukaryota</taxon>
        <taxon>Viridiplantae</taxon>
        <taxon>Streptophyta</taxon>
        <taxon>Embryophyta</taxon>
        <taxon>Tracheophyta</taxon>
        <taxon>Spermatophyta</taxon>
        <taxon>Magnoliopsida</taxon>
        <taxon>eudicotyledons</taxon>
        <taxon>Gunneridae</taxon>
        <taxon>Pentapetalae</taxon>
        <taxon>Caryophyllales</taxon>
        <taxon>Nepenthaceae</taxon>
        <taxon>Nepenthes</taxon>
    </lineage>
</organism>
<protein>
    <submittedName>
        <fullName evidence="6">Uncharacterized protein</fullName>
    </submittedName>
</protein>
<comment type="subcellular location">
    <subcellularLocation>
        <location evidence="1">Nucleus</location>
    </subcellularLocation>
</comment>
<dbReference type="SUPFAM" id="SSF46689">
    <property type="entry name" value="Homeodomain-like"/>
    <property type="match status" value="1"/>
</dbReference>
<evidence type="ECO:0000256" key="2">
    <source>
        <dbReference type="ARBA" id="ARBA00023242"/>
    </source>
</evidence>
<accession>A0AAD3P7T4</accession>
<keyword evidence="2" id="KW-0539">Nucleus</keyword>
<evidence type="ECO:0000313" key="6">
    <source>
        <dbReference type="EMBL" id="GMG99947.1"/>
    </source>
</evidence>
<dbReference type="CDD" id="cd11660">
    <property type="entry name" value="SANT_TRF"/>
    <property type="match status" value="1"/>
</dbReference>
<dbReference type="GO" id="GO:0005634">
    <property type="term" value="C:nucleus"/>
    <property type="evidence" value="ECO:0007669"/>
    <property type="project" value="UniProtKB-SubCell"/>
</dbReference>
<name>A0AAD3P7T4_NEPGR</name>
<dbReference type="InterPro" id="IPR017930">
    <property type="entry name" value="Myb_dom"/>
</dbReference>
<dbReference type="PANTHER" id="PTHR46993:SF6">
    <property type="entry name" value="MYB TRANSCRIPTION FACTOR"/>
    <property type="match status" value="1"/>
</dbReference>
<feature type="region of interest" description="Disordered" evidence="3">
    <location>
        <begin position="430"/>
        <end position="460"/>
    </location>
</feature>
<evidence type="ECO:0000259" key="5">
    <source>
        <dbReference type="PROSITE" id="PS51294"/>
    </source>
</evidence>
<dbReference type="InterPro" id="IPR009057">
    <property type="entry name" value="Homeodomain-like_sf"/>
</dbReference>
<evidence type="ECO:0000256" key="1">
    <source>
        <dbReference type="ARBA" id="ARBA00004123"/>
    </source>
</evidence>
<keyword evidence="7" id="KW-1185">Reference proteome</keyword>
<feature type="compositionally biased region" description="Polar residues" evidence="3">
    <location>
        <begin position="445"/>
        <end position="454"/>
    </location>
</feature>
<proteinExistence type="predicted"/>
<feature type="domain" description="HTH myb-type" evidence="5">
    <location>
        <begin position="469"/>
        <end position="528"/>
    </location>
</feature>
<reference evidence="6" key="1">
    <citation type="submission" date="2023-05" db="EMBL/GenBank/DDBJ databases">
        <title>Nepenthes gracilis genome sequencing.</title>
        <authorList>
            <person name="Fukushima K."/>
        </authorList>
    </citation>
    <scope>NUCLEOTIDE SEQUENCE</scope>
    <source>
        <strain evidence="6">SING2019-196</strain>
    </source>
</reference>
<dbReference type="Gene3D" id="1.10.246.220">
    <property type="match status" value="1"/>
</dbReference>